<proteinExistence type="predicted"/>
<dbReference type="InterPro" id="IPR010982">
    <property type="entry name" value="Lambda_DNA-bd_dom_sf"/>
</dbReference>
<dbReference type="EMBL" id="JARJFB010000173">
    <property type="protein sequence ID" value="MEA0971565.1"/>
    <property type="molecule type" value="Genomic_DNA"/>
</dbReference>
<organism evidence="1 2">
    <name type="scientific">Candidatus Megaera venefica</name>
    <dbReference type="NCBI Taxonomy" id="2055910"/>
    <lineage>
        <taxon>Bacteria</taxon>
        <taxon>Pseudomonadati</taxon>
        <taxon>Pseudomonadota</taxon>
        <taxon>Alphaproteobacteria</taxon>
        <taxon>Rickettsiales</taxon>
        <taxon>Rickettsiaceae</taxon>
        <taxon>Candidatus Megaera</taxon>
    </lineage>
</organism>
<dbReference type="SUPFAM" id="SSF47413">
    <property type="entry name" value="lambda repressor-like DNA-binding domains"/>
    <property type="match status" value="1"/>
</dbReference>
<dbReference type="Proteomes" id="UP001291687">
    <property type="component" value="Unassembled WGS sequence"/>
</dbReference>
<name>A0ABU5NEG2_9RICK</name>
<reference evidence="1 2" key="1">
    <citation type="submission" date="2023-03" db="EMBL/GenBank/DDBJ databases">
        <title>Host association and intracellularity evolved multiple times independently in the Rickettsiales.</title>
        <authorList>
            <person name="Castelli M."/>
            <person name="Nardi T."/>
            <person name="Gammuto L."/>
            <person name="Bellinzona G."/>
            <person name="Sabaneyeva E."/>
            <person name="Potekhin A."/>
            <person name="Serra V."/>
            <person name="Petroni G."/>
            <person name="Sassera D."/>
        </authorList>
    </citation>
    <scope>NUCLEOTIDE SEQUENCE [LARGE SCALE GENOMIC DNA]</scope>
    <source>
        <strain evidence="1 2">Sr 2-6</strain>
    </source>
</reference>
<evidence type="ECO:0000313" key="2">
    <source>
        <dbReference type="Proteomes" id="UP001291687"/>
    </source>
</evidence>
<accession>A0ABU5NEG2</accession>
<protein>
    <submittedName>
        <fullName evidence="1">Helix-turn-helix domain protein</fullName>
    </submittedName>
</protein>
<keyword evidence="2" id="KW-1185">Reference proteome</keyword>
<evidence type="ECO:0000313" key="1">
    <source>
        <dbReference type="EMBL" id="MEA0971565.1"/>
    </source>
</evidence>
<gene>
    <name evidence="1" type="ORF">Megvenef_01547</name>
</gene>
<sequence length="178" mass="20515">MILNAFQLRSARSALNIGVREIGSIIEVSRTTISVWENQRNFESIKTSQHHNNILVTFFKERGISFPSEKSIVLDTNASNKSGLLSRFQIRVARVAMNLTQDELSKLIEIPLLLLNYLEKQQNSVYIGSTPKTINEHLLRSFFEKNGIQFPKDFWVSLEKDPRELINKSLRQNSPRLN</sequence>
<comment type="caution">
    <text evidence="1">The sequence shown here is derived from an EMBL/GenBank/DDBJ whole genome shotgun (WGS) entry which is preliminary data.</text>
</comment>
<dbReference type="RefSeq" id="WP_322777472.1">
    <property type="nucleotide sequence ID" value="NZ_JARJFB010000173.1"/>
</dbReference>
<dbReference type="Gene3D" id="1.10.260.40">
    <property type="entry name" value="lambda repressor-like DNA-binding domains"/>
    <property type="match status" value="1"/>
</dbReference>